<dbReference type="InterPro" id="IPR000182">
    <property type="entry name" value="GNAT_dom"/>
</dbReference>
<dbReference type="EMBL" id="LDJI01000026">
    <property type="protein sequence ID" value="KRG63041.1"/>
    <property type="molecule type" value="Genomic_DNA"/>
</dbReference>
<dbReference type="Pfam" id="PF13673">
    <property type="entry name" value="Acetyltransf_10"/>
    <property type="match status" value="1"/>
</dbReference>
<dbReference type="RefSeq" id="WP_057635070.1">
    <property type="nucleotide sequence ID" value="NZ_LDJI01000026.1"/>
</dbReference>
<dbReference type="SUPFAM" id="SSF55729">
    <property type="entry name" value="Acyl-CoA N-acyltransferases (Nat)"/>
    <property type="match status" value="1"/>
</dbReference>
<dbReference type="Gene3D" id="3.40.630.30">
    <property type="match status" value="1"/>
</dbReference>
<name>A0A0R0CAW5_9GAMM</name>
<dbReference type="PROSITE" id="PS51186">
    <property type="entry name" value="GNAT"/>
    <property type="match status" value="1"/>
</dbReference>
<dbReference type="GO" id="GO:0016747">
    <property type="term" value="F:acyltransferase activity, transferring groups other than amino-acyl groups"/>
    <property type="evidence" value="ECO:0007669"/>
    <property type="project" value="InterPro"/>
</dbReference>
<evidence type="ECO:0000313" key="3">
    <source>
        <dbReference type="Proteomes" id="UP000050864"/>
    </source>
</evidence>
<dbReference type="Proteomes" id="UP000050864">
    <property type="component" value="Unassembled WGS sequence"/>
</dbReference>
<keyword evidence="2" id="KW-0808">Transferase</keyword>
<feature type="domain" description="N-acetyltransferase" evidence="1">
    <location>
        <begin position="1"/>
        <end position="148"/>
    </location>
</feature>
<dbReference type="PATRIC" id="fig|405444.3.peg.1842"/>
<dbReference type="InterPro" id="IPR016181">
    <property type="entry name" value="Acyl_CoA_acyltransferase"/>
</dbReference>
<organism evidence="2 3">
    <name type="scientific">Stenotrophomonas humi</name>
    <dbReference type="NCBI Taxonomy" id="405444"/>
    <lineage>
        <taxon>Bacteria</taxon>
        <taxon>Pseudomonadati</taxon>
        <taxon>Pseudomonadota</taxon>
        <taxon>Gammaproteobacteria</taxon>
        <taxon>Lysobacterales</taxon>
        <taxon>Lysobacteraceae</taxon>
        <taxon>Stenotrophomonas</taxon>
    </lineage>
</organism>
<keyword evidence="3" id="KW-1185">Reference proteome</keyword>
<dbReference type="InterPro" id="IPR052564">
    <property type="entry name" value="N-acetyltrans/Recomb-assoc"/>
</dbReference>
<protein>
    <submittedName>
        <fullName evidence="2">Acetyltransferase</fullName>
    </submittedName>
</protein>
<comment type="caution">
    <text evidence="2">The sequence shown here is derived from an EMBL/GenBank/DDBJ whole genome shotgun (WGS) entry which is preliminary data.</text>
</comment>
<accession>A0A0R0CAW5</accession>
<dbReference type="STRING" id="405444.ABB26_13705"/>
<dbReference type="AlphaFoldDB" id="A0A0R0CAW5"/>
<evidence type="ECO:0000259" key="1">
    <source>
        <dbReference type="PROSITE" id="PS51186"/>
    </source>
</evidence>
<dbReference type="OrthoDB" id="9789605at2"/>
<dbReference type="PANTHER" id="PTHR43451:SF1">
    <property type="entry name" value="ACETYLTRANSFERASE"/>
    <property type="match status" value="1"/>
</dbReference>
<dbReference type="PANTHER" id="PTHR43451">
    <property type="entry name" value="ACETYLTRANSFERASE (GNAT) FAMILY PROTEIN"/>
    <property type="match status" value="1"/>
</dbReference>
<proteinExistence type="predicted"/>
<sequence>MHIRPLTHDDLDTASTLCMAAFMASVAPTLGDEGIATFRKIAAADAFAARMTQDNTLLLAEIENRVVGLIELKQGRHIAMLFIAPHQQRSGVGRHLVAAALKQVRGDRVTVSASLPSVPAYLGYGFHCSGDVAESAGLVYQPMELPLPSQPMPG</sequence>
<gene>
    <name evidence="2" type="ORF">ABB26_13705</name>
</gene>
<evidence type="ECO:0000313" key="2">
    <source>
        <dbReference type="EMBL" id="KRG63041.1"/>
    </source>
</evidence>
<reference evidence="2 3" key="1">
    <citation type="submission" date="2015-05" db="EMBL/GenBank/DDBJ databases">
        <title>Genome sequencing and analysis of members of genus Stenotrophomonas.</title>
        <authorList>
            <person name="Patil P.P."/>
            <person name="Midha S."/>
            <person name="Patil P.B."/>
        </authorList>
    </citation>
    <scope>NUCLEOTIDE SEQUENCE [LARGE SCALE GENOMIC DNA]</scope>
    <source>
        <strain evidence="2 3">DSM 18929</strain>
    </source>
</reference>